<protein>
    <submittedName>
        <fullName evidence="8">LST2 protein</fullName>
    </submittedName>
</protein>
<organism evidence="8 9">
    <name type="scientific">Polyodon spathula</name>
    <name type="common">North American paddlefish</name>
    <name type="synonym">Squalus spathula</name>
    <dbReference type="NCBI Taxonomy" id="7913"/>
    <lineage>
        <taxon>Eukaryota</taxon>
        <taxon>Metazoa</taxon>
        <taxon>Chordata</taxon>
        <taxon>Craniata</taxon>
        <taxon>Vertebrata</taxon>
        <taxon>Euteleostomi</taxon>
        <taxon>Actinopterygii</taxon>
        <taxon>Chondrostei</taxon>
        <taxon>Acipenseriformes</taxon>
        <taxon>Polyodontidae</taxon>
        <taxon>Polyodon</taxon>
    </lineage>
</organism>
<evidence type="ECO:0000256" key="3">
    <source>
        <dbReference type="ARBA" id="ARBA00022771"/>
    </source>
</evidence>
<feature type="region of interest" description="Disordered" evidence="6">
    <location>
        <begin position="286"/>
        <end position="333"/>
    </location>
</feature>
<dbReference type="CDD" id="cd15731">
    <property type="entry name" value="FYVE_LST2"/>
    <property type="match status" value="1"/>
</dbReference>
<feature type="region of interest" description="Disordered" evidence="6">
    <location>
        <begin position="364"/>
        <end position="387"/>
    </location>
</feature>
<dbReference type="SMART" id="SM00064">
    <property type="entry name" value="FYVE"/>
    <property type="match status" value="1"/>
</dbReference>
<evidence type="ECO:0000259" key="7">
    <source>
        <dbReference type="PROSITE" id="PS50178"/>
    </source>
</evidence>
<accession>A0ABS2XH43</accession>
<dbReference type="InterPro" id="IPR011011">
    <property type="entry name" value="Znf_FYVE_PHD"/>
</dbReference>
<dbReference type="PANTHER" id="PTHR46465:SF2">
    <property type="entry name" value="LATERAL SIGNALING TARGET PROTEIN 2 HOMOLOG"/>
    <property type="match status" value="1"/>
</dbReference>
<evidence type="ECO:0000313" key="8">
    <source>
        <dbReference type="EMBL" id="MBN3273291.1"/>
    </source>
</evidence>
<comment type="caution">
    <text evidence="8">The sequence shown here is derived from an EMBL/GenBank/DDBJ whole genome shotgun (WGS) entry which is preliminary data.</text>
</comment>
<feature type="compositionally biased region" description="Basic and acidic residues" evidence="6">
    <location>
        <begin position="524"/>
        <end position="560"/>
    </location>
</feature>
<sequence>QCLAAGSIIMNREIESMAMRPLAKDLTRSLEEVRNIMRDQSLRDLNLHTDKMKESLRHFDSLFAEFELSYVSAMVPVKTPKEYYVQQEVIVLFCETVERALKLGYLTQDMIDDYEPALMFTIPRLAIVCGLVVYSEGPLNLDRKSEDMSELFRPFRTLLRKIRDLLQALTEEELFTLERNLCISQDGEFPVVQALPEAVVPPPTPPPLLPVPTTIATSPPDPEEPSASPSAVGLGKGTGDQLLLGKAENTEAELACSMQYDEQELEQLNMMVYRVGDEMSCLLSPPSLFQSPVHRGGSSGNSSTEASPGRRPPSRTNNNDDDEEEEDLVVQNGWPGSSLVEAALRKNKNSNTVALQQLSIPPAAAGADSHSVAHLPSEGSEEPNGWEAGTEDVETAEMIAQRTGGMKLSATVIFNPKSPSLSDLTVEAAADKLHLLPPASYEESQSEIPCEGPHRLSGLAATNCLINSCVCCGSCDDGMEALGDKGKRFASAMVIDTASSLVVNKEMGPLDSKLDCTSSIQEGGDKEMCSHQRLTERKRQASGRKEKTTEMNDRTAGNREMEEDVNLKSSLSSQDSPLSSISSSDCESVSVTTCSLSSTYTASSLTTSSYTSGDLDHEEIQLALHAAKMAAREKIRSRFHSSSDLIHRLFVCISGVADQLQTNYASDLRNILKTLFEVMATKPELEDKDKQKKGGQGLRSAALEDCALCQESISSSEIAAKARDGEFEDPPDWVPDEVCSYCTACEAPFTVIRRKHHCRSCGKIFCSRCSSHSAPLPRYGQVKAVRVCTHCYMFHVTPFYRDKTGI</sequence>
<dbReference type="PANTHER" id="PTHR46465">
    <property type="entry name" value="LATERAL SIGNALING TARGET PROTEIN 2 HOMOLOG"/>
    <property type="match status" value="1"/>
</dbReference>
<keyword evidence="4" id="KW-0862">Zinc</keyword>
<keyword evidence="3 5" id="KW-0863">Zinc-finger</keyword>
<name>A0ABS2XH43_POLSP</name>
<dbReference type="InterPro" id="IPR017455">
    <property type="entry name" value="Znf_FYVE-rel"/>
</dbReference>
<reference evidence="8" key="1">
    <citation type="journal article" date="2021" name="Cell">
        <title>Tracing the genetic footprints of vertebrate landing in non-teleost ray-finned fishes.</title>
        <authorList>
            <person name="Bi X."/>
            <person name="Wang K."/>
            <person name="Yang L."/>
            <person name="Pan H."/>
            <person name="Jiang H."/>
            <person name="Wei Q."/>
            <person name="Fang M."/>
            <person name="Yu H."/>
            <person name="Zhu C."/>
            <person name="Cai Y."/>
            <person name="He Y."/>
            <person name="Gan X."/>
            <person name="Zeng H."/>
            <person name="Yu D."/>
            <person name="Zhu Y."/>
            <person name="Jiang H."/>
            <person name="Qiu Q."/>
            <person name="Yang H."/>
            <person name="Zhang Y.E."/>
            <person name="Wang W."/>
            <person name="Zhu M."/>
            <person name="He S."/>
            <person name="Zhang G."/>
        </authorList>
    </citation>
    <scope>NUCLEOTIDE SEQUENCE</scope>
    <source>
        <strain evidence="8">Pddl_001</strain>
    </source>
</reference>
<comment type="similarity">
    <text evidence="1">Belongs to the lst-2 family.</text>
</comment>
<feature type="non-terminal residue" evidence="8">
    <location>
        <position position="1"/>
    </location>
</feature>
<evidence type="ECO:0000256" key="6">
    <source>
        <dbReference type="SAM" id="MobiDB-lite"/>
    </source>
</evidence>
<proteinExistence type="inferred from homology"/>
<evidence type="ECO:0000313" key="9">
    <source>
        <dbReference type="Proteomes" id="UP001166093"/>
    </source>
</evidence>
<dbReference type="PROSITE" id="PS50178">
    <property type="entry name" value="ZF_FYVE"/>
    <property type="match status" value="1"/>
</dbReference>
<feature type="non-terminal residue" evidence="8">
    <location>
        <position position="806"/>
    </location>
</feature>
<keyword evidence="2" id="KW-0479">Metal-binding</keyword>
<dbReference type="InterPro" id="IPR051118">
    <property type="entry name" value="LST-2"/>
</dbReference>
<dbReference type="InterPro" id="IPR013083">
    <property type="entry name" value="Znf_RING/FYVE/PHD"/>
</dbReference>
<dbReference type="EMBL" id="JAAWVQ010029487">
    <property type="protein sequence ID" value="MBN3273291.1"/>
    <property type="molecule type" value="Genomic_DNA"/>
</dbReference>
<feature type="compositionally biased region" description="Acidic residues" evidence="6">
    <location>
        <begin position="319"/>
        <end position="328"/>
    </location>
</feature>
<dbReference type="InterPro" id="IPR043269">
    <property type="entry name" value="FYVE_LST2"/>
</dbReference>
<keyword evidence="9" id="KW-1185">Reference proteome</keyword>
<dbReference type="Gene3D" id="3.30.40.10">
    <property type="entry name" value="Zinc/RING finger domain, C3HC4 (zinc finger)"/>
    <property type="match status" value="1"/>
</dbReference>
<gene>
    <name evidence="8" type="primary">Zfyve28_3</name>
    <name evidence="8" type="ORF">GTO93_0022237</name>
</gene>
<feature type="domain" description="FYVE-type" evidence="7">
    <location>
        <begin position="736"/>
        <end position="792"/>
    </location>
</feature>
<evidence type="ECO:0000256" key="2">
    <source>
        <dbReference type="ARBA" id="ARBA00022723"/>
    </source>
</evidence>
<feature type="region of interest" description="Disordered" evidence="6">
    <location>
        <begin position="524"/>
        <end position="584"/>
    </location>
</feature>
<dbReference type="Proteomes" id="UP001166093">
    <property type="component" value="Unassembled WGS sequence"/>
</dbReference>
<evidence type="ECO:0000256" key="4">
    <source>
        <dbReference type="ARBA" id="ARBA00022833"/>
    </source>
</evidence>
<dbReference type="InterPro" id="IPR000306">
    <property type="entry name" value="Znf_FYVE"/>
</dbReference>
<dbReference type="Pfam" id="PF01363">
    <property type="entry name" value="FYVE"/>
    <property type="match status" value="1"/>
</dbReference>
<feature type="compositionally biased region" description="Low complexity" evidence="6">
    <location>
        <begin position="569"/>
        <end position="584"/>
    </location>
</feature>
<evidence type="ECO:0000256" key="5">
    <source>
        <dbReference type="PROSITE-ProRule" id="PRU00091"/>
    </source>
</evidence>
<dbReference type="SUPFAM" id="SSF57903">
    <property type="entry name" value="FYVE/PHD zinc finger"/>
    <property type="match status" value="1"/>
</dbReference>
<evidence type="ECO:0000256" key="1">
    <source>
        <dbReference type="ARBA" id="ARBA00008755"/>
    </source>
</evidence>
<feature type="region of interest" description="Disordered" evidence="6">
    <location>
        <begin position="211"/>
        <end position="240"/>
    </location>
</feature>